<dbReference type="RefSeq" id="WP_106514167.1">
    <property type="nucleotide sequence ID" value="NZ_PXYI01000005.1"/>
</dbReference>
<dbReference type="EMBL" id="PXYI01000005">
    <property type="protein sequence ID" value="PSJ38971.1"/>
    <property type="molecule type" value="Genomic_DNA"/>
</dbReference>
<proteinExistence type="predicted"/>
<comment type="caution">
    <text evidence="4">The sequence shown here is derived from an EMBL/GenBank/DDBJ whole genome shotgun (WGS) entry which is preliminary data.</text>
</comment>
<feature type="region of interest" description="Disordered" evidence="1">
    <location>
        <begin position="356"/>
        <end position="401"/>
    </location>
</feature>
<organism evidence="4 5">
    <name type="scientific">Allosphingosinicella deserti</name>
    <dbReference type="NCBI Taxonomy" id="2116704"/>
    <lineage>
        <taxon>Bacteria</taxon>
        <taxon>Pseudomonadati</taxon>
        <taxon>Pseudomonadota</taxon>
        <taxon>Alphaproteobacteria</taxon>
        <taxon>Sphingomonadales</taxon>
        <taxon>Sphingomonadaceae</taxon>
        <taxon>Allosphingosinicella</taxon>
    </lineage>
</organism>
<dbReference type="SMART" id="SM00869">
    <property type="entry name" value="Autotransporter"/>
    <property type="match status" value="1"/>
</dbReference>
<feature type="chain" id="PRO_5015149838" description="Autotransporter domain-containing protein" evidence="2">
    <location>
        <begin position="32"/>
        <end position="2320"/>
    </location>
</feature>
<evidence type="ECO:0000256" key="2">
    <source>
        <dbReference type="SAM" id="SignalP"/>
    </source>
</evidence>
<feature type="domain" description="Autotransporter" evidence="3">
    <location>
        <begin position="2042"/>
        <end position="2320"/>
    </location>
</feature>
<feature type="region of interest" description="Disordered" evidence="1">
    <location>
        <begin position="770"/>
        <end position="804"/>
    </location>
</feature>
<keyword evidence="5" id="KW-1185">Reference proteome</keyword>
<evidence type="ECO:0000259" key="3">
    <source>
        <dbReference type="PROSITE" id="PS51208"/>
    </source>
</evidence>
<dbReference type="PROSITE" id="PS51208">
    <property type="entry name" value="AUTOTRANSPORTER"/>
    <property type="match status" value="1"/>
</dbReference>
<evidence type="ECO:0000313" key="5">
    <source>
        <dbReference type="Proteomes" id="UP000241167"/>
    </source>
</evidence>
<evidence type="ECO:0000256" key="1">
    <source>
        <dbReference type="SAM" id="MobiDB-lite"/>
    </source>
</evidence>
<feature type="compositionally biased region" description="Polar residues" evidence="1">
    <location>
        <begin position="792"/>
        <end position="803"/>
    </location>
</feature>
<accession>A0A2P7QLY7</accession>
<dbReference type="SUPFAM" id="SSF103515">
    <property type="entry name" value="Autotransporter"/>
    <property type="match status" value="1"/>
</dbReference>
<dbReference type="Proteomes" id="UP000241167">
    <property type="component" value="Unassembled WGS sequence"/>
</dbReference>
<sequence>MKNLSYKASLRATAAVTVTATAMFAAAPASAACTTDASVVTCEGAGNSSGSINSGLQSVTTSNLSLIIGNAGAAPAVVRGGSFNIGVSATASERSGIVNYTNDGQVGTPDARVGIFYQGAGATASSNTIGMSNTGTVTGTVEIFNVGGNLNLTSPGSIGGSVVLQAHGVVTAEIGGNVGAPASGSMAAAPADVSAWGRSGASLSIGALAGNVFASGGDSLSTASGPTTVIVDGVSSTTSSSSWTYNAGDAMTRVTAGGIVGSVYANSYRGNAAVVMDGTAGTAANPAFIQATGSADEVTILTRSTSTLATGASTFEQVSTRTMVGGAAEIEIGGSAIAYVSAQGVTGARATIGGDMQRGSASGSGGVGVSALQDESTTRSFSSSTPTADGSVAISGYTSSESRTGGEARIVIQEGGSVASYASAGGAAGSAVIVNGALGNQAILATATSESIAVSRQQSETNRTTISAAGTTTEREFLDAVSSIGGIAEIAVGEPGSVTRSLNATGDKGAKVTVAGAAGTSASSSRIEATSTAIDRTSRDFSSFSLLNGGGAASVTEYSSSGVASGGEAAIAIEEGASFTGSVAATGHAGAKVIVDGTAGDAGAYTTITAASYGFNTASAGTTTSSPTEYRTANSSSSEAVGGSASVEVGGTVFGNVDATGHASANVKIAGNVLGRKTWWGGLDGGAVSATSLAADTSSSSSSLTDASGSSSESASMSVSVGGAAAIEIGEGALVEGAAYAQGNAGASVVVDGAVGTADTASGVRAVAGGVETESASTSQTTGTYGSERYVSETSSRASTTVTGGPASIILGTTGSVAGNVQAEAGAGARIVVSGTAGRDGPAALVTATSSASNSKSNNASTTIYSVYNPIGSSYLNESAVQAAGGLAEIEVASTGVVSGVVRASGDGGATAIIAGKVLRSAPAWESGVWASSLAQDRTTRTDSEYGSNGSRYEDLSTSASVGGNAAVEIAEGAVVEGRVGAEANSDASVVVNGAVGLSGFTSGVIASAHGASSEYENIRRTSYGSVAGDTVYEEVTRDSTTATGGAASVTIASTGTTIGEVRASGDAAAKVVIDGSVDNSDYFSPVSVQSEATNTSRNIRSLTRYSGNSRTTYEYTNEVVTTSVGGLAEVVIGSAGSLMGRLEVSGDAGATASIAGMVGNAEDPYNVTVISTTTDRATKEVSGGNDVTGISSSSSLSTTTASGGLATVSIAGTAHVFGDVYAAGDAGATLTMEAGSVLGGQLTVASYAQAYEDGRASTVEQTGSGTFTRTQTREYDSRDTGGAVTLAIGGTVGGSIEASSNAGNVAVALTGTAGGGVGVFSSGGTYQQSYVDNFGGSNGYTFVGSSSQQSLRSTGGTATLQIDSNAGLRAAGADAVAEGSIEVVGVGGSALTIAAGSRVLTSNDGEISVGNVFTDYTYTANGTADDGSVRTLDAMVAGGPASLTNAGAIGAATDQSDGYVDNPVDVQISSIANASAVNSGQIYGDVGVVGLYSAQDWTDTVTWDAAQGSISNRSVTRVYTPAGGTATLTNSGLIAGDVELAAATATATNSGVIRGTVMLGGAVDNFTSAQTVRPDGTFTDPVVTPAAAPFVQTYTLNQNGLLAGGVSVDGAFDEAGLSDAPTSVINATVNLNAGSVTLGNIVGDQDAETGARTTNTTVNLVGAGRLGLTGDEAADRLAAFAKADPLIGSDVDAVIDGLGGENALGARILGVNTVTKSGTGAFVITGAAYGVEENEDEAETLAVAAAPVVNWTMDVGTFRNSAGEVQLGVAEADTVFGIRGNVQNDATLVLGRRVAVSAVTDVVEGIDVYQLGNFTQSSTGTLVFGMTPSLVRVIAPNATGGAAGDLFDPAALGFTTPANSQVPVSTPSSLTVDGNVSLAGTMQVATTRGALYLDGAAMDLFSVSGTFTNTATVTTTNGSAFLKFGLTPRTSGGRTVVAVTLDRADYNTAAANGNAAAAADALNASMAGVVSTLRANAVGTPEFALTQDLGVVMAALDTQLSAAQATEALNELSSGDFYGSLLAVSTTAAFGTAIDHAIGKSDTRGFQLWVRPNAIFSRFDANEEAGASGLKANSFGGSLGVGFSTGTGGEFGIGGGYDHLDVDARGTPETANAETYMVGAYGSQAFGGLRIGAQAVFGWTKWDAERAMPLFGRTASSSFDSKEIRLTGRVDYDLAVGANLIATPYAKLELRNYDFEGFQEEDAAGIGLDVAKKSKSVLSPELGLRLAGDWDLSKATVRPYAQVSYTFQGNVGGYRDVAFQGAPNTRFRLEGVDPEGFFNIGAGLNASLGGASTAFVQGSYATGKSQSEAAFKAGVTIGF</sequence>
<dbReference type="OrthoDB" id="7455080at2"/>
<gene>
    <name evidence="4" type="ORF">C7I55_16825</name>
</gene>
<keyword evidence="2" id="KW-0732">Signal</keyword>
<protein>
    <recommendedName>
        <fullName evidence="3">Autotransporter domain-containing protein</fullName>
    </recommendedName>
</protein>
<feature type="signal peptide" evidence="2">
    <location>
        <begin position="1"/>
        <end position="31"/>
    </location>
</feature>
<evidence type="ECO:0000313" key="4">
    <source>
        <dbReference type="EMBL" id="PSJ38971.1"/>
    </source>
</evidence>
<feature type="compositionally biased region" description="Polar residues" evidence="1">
    <location>
        <begin position="774"/>
        <end position="785"/>
    </location>
</feature>
<dbReference type="Gene3D" id="2.40.128.130">
    <property type="entry name" value="Autotransporter beta-domain"/>
    <property type="match status" value="1"/>
</dbReference>
<name>A0A2P7QLY7_9SPHN</name>
<reference evidence="4 5" key="1">
    <citation type="submission" date="2018-03" db="EMBL/GenBank/DDBJ databases">
        <title>The draft genome of Sphingosinicella sp. GL-C-18.</title>
        <authorList>
            <person name="Liu L."/>
            <person name="Li L."/>
            <person name="Liang L."/>
            <person name="Zhang X."/>
            <person name="Wang T."/>
        </authorList>
    </citation>
    <scope>NUCLEOTIDE SEQUENCE [LARGE SCALE GENOMIC DNA]</scope>
    <source>
        <strain evidence="4 5">GL-C-18</strain>
    </source>
</reference>
<feature type="region of interest" description="Disordered" evidence="1">
    <location>
        <begin position="694"/>
        <end position="715"/>
    </location>
</feature>
<dbReference type="InterPro" id="IPR005546">
    <property type="entry name" value="Autotransporte_beta"/>
</dbReference>
<dbReference type="InterPro" id="IPR036709">
    <property type="entry name" value="Autotransporte_beta_dom_sf"/>
</dbReference>
<feature type="compositionally biased region" description="Low complexity" evidence="1">
    <location>
        <begin position="378"/>
        <end position="387"/>
    </location>
</feature>
<dbReference type="PROSITE" id="PS51257">
    <property type="entry name" value="PROKAR_LIPOPROTEIN"/>
    <property type="match status" value="1"/>
</dbReference>